<sequence length="95" mass="11294">MKTLSALQKYLWVHIHDEANRCQSCGMPLRFDKNYSSSGRYCSFCHDGTSFVDKNLTLQEMKSKVRKLLSERKVNRFIKLYLIMRLSTLKRWKSV</sequence>
<dbReference type="InterPro" id="IPR025868">
    <property type="entry name" value="Zn_ribbon_dom_put"/>
</dbReference>
<dbReference type="EMBL" id="CP059488">
    <property type="protein sequence ID" value="QQD72837.1"/>
    <property type="molecule type" value="Genomic_DNA"/>
</dbReference>
<dbReference type="RefSeq" id="WP_198660648.1">
    <property type="nucleotide sequence ID" value="NZ_CP059488.1"/>
</dbReference>
<dbReference type="Pfam" id="PF12674">
    <property type="entry name" value="Zn_ribbon_2"/>
    <property type="match status" value="1"/>
</dbReference>
<accession>A0A7T4WDX5</accession>
<proteinExistence type="predicted"/>
<name>A0A7T4WDX5_9PROT</name>
<gene>
    <name evidence="2" type="ORF">H2515_00330</name>
</gene>
<evidence type="ECO:0000259" key="1">
    <source>
        <dbReference type="Pfam" id="PF12674"/>
    </source>
</evidence>
<feature type="domain" description="Putative zinc ribbon" evidence="1">
    <location>
        <begin position="22"/>
        <end position="93"/>
    </location>
</feature>
<organism evidence="2 3">
    <name type="scientific">Acidithiobacillus ferrivorans</name>
    <dbReference type="NCBI Taxonomy" id="160808"/>
    <lineage>
        <taxon>Bacteria</taxon>
        <taxon>Pseudomonadati</taxon>
        <taxon>Pseudomonadota</taxon>
        <taxon>Acidithiobacillia</taxon>
        <taxon>Acidithiobacillales</taxon>
        <taxon>Acidithiobacillaceae</taxon>
        <taxon>Acidithiobacillus</taxon>
    </lineage>
</organism>
<dbReference type="AlphaFoldDB" id="A0A7T4WDX5"/>
<evidence type="ECO:0000313" key="2">
    <source>
        <dbReference type="EMBL" id="QQD72837.1"/>
    </source>
</evidence>
<reference evidence="2 3" key="1">
    <citation type="submission" date="2020-07" db="EMBL/GenBank/DDBJ databases">
        <title>Complete genome sequence analysis of Acidithiobacillus ferrivorans XJFY6S-08 reveals extreme environmental adaptation to alpine acid mine drainage.</title>
        <authorList>
            <person name="Yan L."/>
            <person name="Ni Y."/>
        </authorList>
    </citation>
    <scope>NUCLEOTIDE SEQUENCE [LARGE SCALE GENOMIC DNA]</scope>
    <source>
        <strain evidence="2 3">XJFY6S-08</strain>
    </source>
</reference>
<protein>
    <recommendedName>
        <fullName evidence="1">Putative zinc ribbon domain-containing protein</fullName>
    </recommendedName>
</protein>
<evidence type="ECO:0000313" key="3">
    <source>
        <dbReference type="Proteomes" id="UP000595420"/>
    </source>
</evidence>
<dbReference type="Proteomes" id="UP000595420">
    <property type="component" value="Chromosome"/>
</dbReference>